<proteinExistence type="predicted"/>
<dbReference type="AlphaFoldDB" id="A0A9P6EC49"/>
<comment type="caution">
    <text evidence="1">The sequence shown here is derived from an EMBL/GenBank/DDBJ whole genome shotgun (WGS) entry which is preliminary data.</text>
</comment>
<protein>
    <submittedName>
        <fullName evidence="1">Uncharacterized protein</fullName>
    </submittedName>
</protein>
<dbReference type="InterPro" id="IPR032675">
    <property type="entry name" value="LRR_dom_sf"/>
</dbReference>
<dbReference type="SUPFAM" id="SSF52047">
    <property type="entry name" value="RNI-like"/>
    <property type="match status" value="1"/>
</dbReference>
<evidence type="ECO:0000313" key="1">
    <source>
        <dbReference type="EMBL" id="KAF9526335.1"/>
    </source>
</evidence>
<dbReference type="Gene3D" id="3.80.10.10">
    <property type="entry name" value="Ribonuclease Inhibitor"/>
    <property type="match status" value="1"/>
</dbReference>
<evidence type="ECO:0000313" key="2">
    <source>
        <dbReference type="Proteomes" id="UP000807306"/>
    </source>
</evidence>
<dbReference type="EMBL" id="MU157872">
    <property type="protein sequence ID" value="KAF9526335.1"/>
    <property type="molecule type" value="Genomic_DNA"/>
</dbReference>
<keyword evidence="2" id="KW-1185">Reference proteome</keyword>
<dbReference type="Proteomes" id="UP000807306">
    <property type="component" value="Unassembled WGS sequence"/>
</dbReference>
<organism evidence="1 2">
    <name type="scientific">Crepidotus variabilis</name>
    <dbReference type="NCBI Taxonomy" id="179855"/>
    <lineage>
        <taxon>Eukaryota</taxon>
        <taxon>Fungi</taxon>
        <taxon>Dikarya</taxon>
        <taxon>Basidiomycota</taxon>
        <taxon>Agaricomycotina</taxon>
        <taxon>Agaricomycetes</taxon>
        <taxon>Agaricomycetidae</taxon>
        <taxon>Agaricales</taxon>
        <taxon>Agaricineae</taxon>
        <taxon>Crepidotaceae</taxon>
        <taxon>Crepidotus</taxon>
    </lineage>
</organism>
<sequence length="427" mass="48754">MAEFTARLVSKNSTTNLQLLQQHLIQINNTPYDVLLRLTVTCDEDADILAEDSARFITILVQTIQSYRWELLHFEGLGIAHIFLPLLYSLQNDAWPYLKHLHLEASGESPYHHQELTFPNAPLLQHLTLNCFMQVIFNEPVSSINLVKLVYLELNNYTTPTNLIQVLRKVPFLKQCILRMHGDQQFPAPKREAEMVSLPHLRDLALITASNLNILSWLMTPNLSRLQVEMTELLPLLPRTTNISSANQLAHFIESFCPLTLTHLKLACCPFTDKHLLFILSKAQALTNLCVWWGPIGTVLDDLAANGPLDQSVQRIHCPITTGDVRCFGGQIDPQLPLYVPHLTRLKLYVHPSNDPDQRVVLSRKRSFMCWHRRCAFASHLCQTHRPSCDSSHLLRDLVDKMVVEPIHRDDDRSEQAFSIDFGANSE</sequence>
<gene>
    <name evidence="1" type="ORF">CPB83DRAFT_938397</name>
</gene>
<accession>A0A9P6EC49</accession>
<reference evidence="1" key="1">
    <citation type="submission" date="2020-11" db="EMBL/GenBank/DDBJ databases">
        <authorList>
            <consortium name="DOE Joint Genome Institute"/>
            <person name="Ahrendt S."/>
            <person name="Riley R."/>
            <person name="Andreopoulos W."/>
            <person name="Labutti K."/>
            <person name="Pangilinan J."/>
            <person name="Ruiz-Duenas F.J."/>
            <person name="Barrasa J.M."/>
            <person name="Sanchez-Garcia M."/>
            <person name="Camarero S."/>
            <person name="Miyauchi S."/>
            <person name="Serrano A."/>
            <person name="Linde D."/>
            <person name="Babiker R."/>
            <person name="Drula E."/>
            <person name="Ayuso-Fernandez I."/>
            <person name="Pacheco R."/>
            <person name="Padilla G."/>
            <person name="Ferreira P."/>
            <person name="Barriuso J."/>
            <person name="Kellner H."/>
            <person name="Castanera R."/>
            <person name="Alfaro M."/>
            <person name="Ramirez L."/>
            <person name="Pisabarro A.G."/>
            <person name="Kuo A."/>
            <person name="Tritt A."/>
            <person name="Lipzen A."/>
            <person name="He G."/>
            <person name="Yan M."/>
            <person name="Ng V."/>
            <person name="Cullen D."/>
            <person name="Martin F."/>
            <person name="Rosso M.-N."/>
            <person name="Henrissat B."/>
            <person name="Hibbett D."/>
            <person name="Martinez A.T."/>
            <person name="Grigoriev I.V."/>
        </authorList>
    </citation>
    <scope>NUCLEOTIDE SEQUENCE</scope>
    <source>
        <strain evidence="1">CBS 506.95</strain>
    </source>
</reference>
<name>A0A9P6EC49_9AGAR</name>